<feature type="non-terminal residue" evidence="2">
    <location>
        <position position="331"/>
    </location>
</feature>
<dbReference type="InParanoid" id="A0A0C3GB63"/>
<dbReference type="Pfam" id="PF20414">
    <property type="entry name" value="DUF6698"/>
    <property type="match status" value="1"/>
</dbReference>
<feature type="non-terminal residue" evidence="2">
    <location>
        <position position="1"/>
    </location>
</feature>
<evidence type="ECO:0000313" key="2">
    <source>
        <dbReference type="EMBL" id="KIM87871.1"/>
    </source>
</evidence>
<dbReference type="HOGENOM" id="CLU_035918_3_1_1"/>
<evidence type="ECO:0000256" key="1">
    <source>
        <dbReference type="SAM" id="MobiDB-lite"/>
    </source>
</evidence>
<sequence>PPSSGSRPRDDALHLGPRKKSRQADPLVSHGRHFGRTVHALCNVQALITNGLLRMGEQAEEPEESFSAEQRREHRIFGTLLRMVPGLEDRLLESEDETVVIAEMIQKGVSSARSDDTKSLKGPILDWIVPPGQSLQPPIARNIKIDRGFHHERTGFLLCPAGMDWSDPETKEQLRSGEMLIPGDQWPVVLYASYRFDPEDPWSGLLRSSILVAAYKHVFTSPSSVDKVVKATCSCNARIHGMTSITPASIAYIATQTRFALSSSSVFSRTDTVTDSERFYTSILDLLEDIDEQEEVQDLLKWWNRQIFPSCASAQRSITTNSALAKIKAKR</sequence>
<dbReference type="STRING" id="765440.A0A0C3GB63"/>
<feature type="region of interest" description="Disordered" evidence="1">
    <location>
        <begin position="1"/>
        <end position="27"/>
    </location>
</feature>
<keyword evidence="3" id="KW-1185">Reference proteome</keyword>
<dbReference type="OrthoDB" id="3160134at2759"/>
<protein>
    <submittedName>
        <fullName evidence="2">Uncharacterized protein</fullName>
    </submittedName>
</protein>
<reference evidence="3" key="2">
    <citation type="submission" date="2015-01" db="EMBL/GenBank/DDBJ databases">
        <title>Evolutionary Origins and Diversification of the Mycorrhizal Mutualists.</title>
        <authorList>
            <consortium name="DOE Joint Genome Institute"/>
            <consortium name="Mycorrhizal Genomics Consortium"/>
            <person name="Kohler A."/>
            <person name="Kuo A."/>
            <person name="Nagy L.G."/>
            <person name="Floudas D."/>
            <person name="Copeland A."/>
            <person name="Barry K.W."/>
            <person name="Cichocki N."/>
            <person name="Veneault-Fourrey C."/>
            <person name="LaButti K."/>
            <person name="Lindquist E.A."/>
            <person name="Lipzen A."/>
            <person name="Lundell T."/>
            <person name="Morin E."/>
            <person name="Murat C."/>
            <person name="Riley R."/>
            <person name="Ohm R."/>
            <person name="Sun H."/>
            <person name="Tunlid A."/>
            <person name="Henrissat B."/>
            <person name="Grigoriev I.V."/>
            <person name="Hibbett D.S."/>
            <person name="Martin F."/>
        </authorList>
    </citation>
    <scope>NUCLEOTIDE SEQUENCE [LARGE SCALE GENOMIC DNA]</scope>
    <source>
        <strain evidence="3">F 1598</strain>
    </source>
</reference>
<dbReference type="InterPro" id="IPR046521">
    <property type="entry name" value="DUF6698"/>
</dbReference>
<reference evidence="2 3" key="1">
    <citation type="submission" date="2014-04" db="EMBL/GenBank/DDBJ databases">
        <authorList>
            <consortium name="DOE Joint Genome Institute"/>
            <person name="Kuo A."/>
            <person name="Tarkka M."/>
            <person name="Buscot F."/>
            <person name="Kohler A."/>
            <person name="Nagy L.G."/>
            <person name="Floudas D."/>
            <person name="Copeland A."/>
            <person name="Barry K.W."/>
            <person name="Cichocki N."/>
            <person name="Veneault-Fourrey C."/>
            <person name="LaButti K."/>
            <person name="Lindquist E.A."/>
            <person name="Lipzen A."/>
            <person name="Lundell T."/>
            <person name="Morin E."/>
            <person name="Murat C."/>
            <person name="Sun H."/>
            <person name="Tunlid A."/>
            <person name="Henrissat B."/>
            <person name="Grigoriev I.V."/>
            <person name="Hibbett D.S."/>
            <person name="Martin F."/>
            <person name="Nordberg H.P."/>
            <person name="Cantor M.N."/>
            <person name="Hua S.X."/>
        </authorList>
    </citation>
    <scope>NUCLEOTIDE SEQUENCE [LARGE SCALE GENOMIC DNA]</scope>
    <source>
        <strain evidence="2 3">F 1598</strain>
    </source>
</reference>
<organism evidence="2 3">
    <name type="scientific">Piloderma croceum (strain F 1598)</name>
    <dbReference type="NCBI Taxonomy" id="765440"/>
    <lineage>
        <taxon>Eukaryota</taxon>
        <taxon>Fungi</taxon>
        <taxon>Dikarya</taxon>
        <taxon>Basidiomycota</taxon>
        <taxon>Agaricomycotina</taxon>
        <taxon>Agaricomycetes</taxon>
        <taxon>Agaricomycetidae</taxon>
        <taxon>Atheliales</taxon>
        <taxon>Atheliaceae</taxon>
        <taxon>Piloderma</taxon>
    </lineage>
</organism>
<dbReference type="Proteomes" id="UP000054166">
    <property type="component" value="Unassembled WGS sequence"/>
</dbReference>
<evidence type="ECO:0000313" key="3">
    <source>
        <dbReference type="Proteomes" id="UP000054166"/>
    </source>
</evidence>
<accession>A0A0C3GB63</accession>
<gene>
    <name evidence="2" type="ORF">PILCRDRAFT_55044</name>
</gene>
<proteinExistence type="predicted"/>
<dbReference type="EMBL" id="KN832978">
    <property type="protein sequence ID" value="KIM87871.1"/>
    <property type="molecule type" value="Genomic_DNA"/>
</dbReference>
<name>A0A0C3GB63_PILCF</name>
<dbReference type="AlphaFoldDB" id="A0A0C3GB63"/>